<evidence type="ECO:0000256" key="1">
    <source>
        <dbReference type="SAM" id="MobiDB-lite"/>
    </source>
</evidence>
<feature type="region of interest" description="Disordered" evidence="1">
    <location>
        <begin position="24"/>
        <end position="57"/>
    </location>
</feature>
<keyword evidence="3" id="KW-1185">Reference proteome</keyword>
<accession>A0AA88AFL1</accession>
<evidence type="ECO:0000313" key="2">
    <source>
        <dbReference type="EMBL" id="GMN51649.1"/>
    </source>
</evidence>
<reference evidence="2" key="1">
    <citation type="submission" date="2023-07" db="EMBL/GenBank/DDBJ databases">
        <title>draft genome sequence of fig (Ficus carica).</title>
        <authorList>
            <person name="Takahashi T."/>
            <person name="Nishimura K."/>
        </authorList>
    </citation>
    <scope>NUCLEOTIDE SEQUENCE</scope>
</reference>
<dbReference type="Proteomes" id="UP001187192">
    <property type="component" value="Unassembled WGS sequence"/>
</dbReference>
<evidence type="ECO:0000313" key="3">
    <source>
        <dbReference type="Proteomes" id="UP001187192"/>
    </source>
</evidence>
<organism evidence="2 3">
    <name type="scientific">Ficus carica</name>
    <name type="common">Common fig</name>
    <dbReference type="NCBI Taxonomy" id="3494"/>
    <lineage>
        <taxon>Eukaryota</taxon>
        <taxon>Viridiplantae</taxon>
        <taxon>Streptophyta</taxon>
        <taxon>Embryophyta</taxon>
        <taxon>Tracheophyta</taxon>
        <taxon>Spermatophyta</taxon>
        <taxon>Magnoliopsida</taxon>
        <taxon>eudicotyledons</taxon>
        <taxon>Gunneridae</taxon>
        <taxon>Pentapetalae</taxon>
        <taxon>rosids</taxon>
        <taxon>fabids</taxon>
        <taxon>Rosales</taxon>
        <taxon>Moraceae</taxon>
        <taxon>Ficeae</taxon>
        <taxon>Ficus</taxon>
    </lineage>
</organism>
<gene>
    <name evidence="2" type="ORF">TIFTF001_020801</name>
</gene>
<name>A0AA88AFL1_FICCA</name>
<dbReference type="AlphaFoldDB" id="A0AA88AFL1"/>
<proteinExistence type="predicted"/>
<dbReference type="EMBL" id="BTGU01000038">
    <property type="protein sequence ID" value="GMN51649.1"/>
    <property type="molecule type" value="Genomic_DNA"/>
</dbReference>
<sequence length="57" mass="6101">MLGRGPGSPLNLMAPRTTHAVLRRGSRRRWPPRSSAVGRGGFECQGGGGAEGEWRRG</sequence>
<feature type="compositionally biased region" description="Gly residues" evidence="1">
    <location>
        <begin position="38"/>
        <end position="51"/>
    </location>
</feature>
<protein>
    <submittedName>
        <fullName evidence="2">Uncharacterized protein</fullName>
    </submittedName>
</protein>
<comment type="caution">
    <text evidence="2">The sequence shown here is derived from an EMBL/GenBank/DDBJ whole genome shotgun (WGS) entry which is preliminary data.</text>
</comment>